<evidence type="ECO:0000256" key="5">
    <source>
        <dbReference type="ARBA" id="ARBA00022989"/>
    </source>
</evidence>
<keyword evidence="4" id="KW-0125">Carotenoid biosynthesis</keyword>
<name>A0A4D6KCN4_9EURY</name>
<evidence type="ECO:0000256" key="3">
    <source>
        <dbReference type="ARBA" id="ARBA00022692"/>
    </source>
</evidence>
<evidence type="ECO:0000256" key="4">
    <source>
        <dbReference type="ARBA" id="ARBA00022746"/>
    </source>
</evidence>
<dbReference type="InterPro" id="IPR017825">
    <property type="entry name" value="Lycopene_cyclase_dom"/>
</dbReference>
<sequence length="244" mass="26509">MAAFTYVQFHALFVLPALAVLVGVAGMRSRATRSEVRPLAVAVIIAVAMLYTVPWDNYLILRGVWSYGTDSVAAVIWHAPIEEYLFILLQPLVAALWLHVISPGMPANDETTVSARDRVVGAAAGALVGLVGVALLTSDATFYLGAIVAWSGPVLALQWAVGWPYLLARGQTLVVAVFAPTAYLWIADRVALESGIWILSEQYTTGLAVLGLPLEEAAFFLVTNVFVVQGLLLYPWVIDRWRSR</sequence>
<proteinExistence type="predicted"/>
<feature type="transmembrane region" description="Helical" evidence="8">
    <location>
        <begin position="218"/>
        <end position="238"/>
    </location>
</feature>
<feature type="transmembrane region" description="Helical" evidence="8">
    <location>
        <begin position="119"/>
        <end position="136"/>
    </location>
</feature>
<feature type="transmembrane region" description="Helical" evidence="8">
    <location>
        <begin position="39"/>
        <end position="55"/>
    </location>
</feature>
<feature type="transmembrane region" description="Helical" evidence="8">
    <location>
        <begin position="142"/>
        <end position="161"/>
    </location>
</feature>
<dbReference type="OMA" id="WYGDGAV"/>
<keyword evidence="7" id="KW-0413">Isomerase</keyword>
<dbReference type="GeneID" id="42179187"/>
<dbReference type="EMBL" id="CP039375">
    <property type="protein sequence ID" value="QCD65870.1"/>
    <property type="molecule type" value="Genomic_DNA"/>
</dbReference>
<evidence type="ECO:0000256" key="8">
    <source>
        <dbReference type="SAM" id="Phobius"/>
    </source>
</evidence>
<dbReference type="GO" id="GO:0016117">
    <property type="term" value="P:carotenoid biosynthetic process"/>
    <property type="evidence" value="ECO:0007669"/>
    <property type="project" value="UniProtKB-KW"/>
</dbReference>
<evidence type="ECO:0000256" key="2">
    <source>
        <dbReference type="ARBA" id="ARBA00004829"/>
    </source>
</evidence>
<dbReference type="Proteomes" id="UP000297053">
    <property type="component" value="Chromosome"/>
</dbReference>
<evidence type="ECO:0000313" key="10">
    <source>
        <dbReference type="Proteomes" id="UP000297053"/>
    </source>
</evidence>
<feature type="transmembrane region" description="Helical" evidence="8">
    <location>
        <begin position="173"/>
        <end position="198"/>
    </location>
</feature>
<evidence type="ECO:0000256" key="6">
    <source>
        <dbReference type="ARBA" id="ARBA00023136"/>
    </source>
</evidence>
<dbReference type="GO" id="GO:0045436">
    <property type="term" value="F:lycopene beta cyclase activity"/>
    <property type="evidence" value="ECO:0007669"/>
    <property type="project" value="UniProtKB-ARBA"/>
</dbReference>
<dbReference type="GO" id="GO:0016020">
    <property type="term" value="C:membrane"/>
    <property type="evidence" value="ECO:0007669"/>
    <property type="project" value="UniProtKB-SubCell"/>
</dbReference>
<dbReference type="GO" id="GO:0016872">
    <property type="term" value="F:intramolecular lyase activity"/>
    <property type="evidence" value="ECO:0007669"/>
    <property type="project" value="InterPro"/>
</dbReference>
<keyword evidence="6 8" id="KW-0472">Membrane</keyword>
<reference evidence="9 10" key="2">
    <citation type="submission" date="2019-04" db="EMBL/GenBank/DDBJ databases">
        <authorList>
            <person name="Yang S."/>
            <person name="Wei W."/>
        </authorList>
    </citation>
    <scope>NUCLEOTIDE SEQUENCE [LARGE SCALE GENOMIC DNA]</scope>
    <source>
        <strain evidence="10">ZP60</strain>
    </source>
</reference>
<evidence type="ECO:0000256" key="1">
    <source>
        <dbReference type="ARBA" id="ARBA00004141"/>
    </source>
</evidence>
<keyword evidence="5 8" id="KW-1133">Transmembrane helix</keyword>
<dbReference type="NCBIfam" id="TIGR03462">
    <property type="entry name" value="CarR_dom_SF"/>
    <property type="match status" value="2"/>
</dbReference>
<reference evidence="9 10" key="1">
    <citation type="submission" date="2019-04" db="EMBL/GenBank/DDBJ databases">
        <title>Complete genome sequence of Arthrobacter sp. ZXY-2 associated with effective atrazine degradation and salt adaptation.</title>
        <authorList>
            <person name="Zhao X."/>
        </authorList>
    </citation>
    <scope>NUCLEOTIDE SEQUENCE [LARGE SCALE GENOMIC DNA]</scope>
    <source>
        <strain evidence="10">ZP60</strain>
    </source>
</reference>
<comment type="subcellular location">
    <subcellularLocation>
        <location evidence="1">Membrane</location>
        <topology evidence="1">Multi-pass membrane protein</topology>
    </subcellularLocation>
</comment>
<gene>
    <name evidence="9" type="ORF">E5139_09585</name>
</gene>
<evidence type="ECO:0000256" key="7">
    <source>
        <dbReference type="ARBA" id="ARBA00023235"/>
    </source>
</evidence>
<feature type="transmembrane region" description="Helical" evidence="8">
    <location>
        <begin position="6"/>
        <end position="27"/>
    </location>
</feature>
<organism evidence="9 10">
    <name type="scientific">Halomicrobium mukohataei</name>
    <dbReference type="NCBI Taxonomy" id="57705"/>
    <lineage>
        <taxon>Archaea</taxon>
        <taxon>Methanobacteriati</taxon>
        <taxon>Methanobacteriota</taxon>
        <taxon>Stenosarchaea group</taxon>
        <taxon>Halobacteria</taxon>
        <taxon>Halobacteriales</taxon>
        <taxon>Haloarculaceae</taxon>
        <taxon>Halomicrobium</taxon>
    </lineage>
</organism>
<feature type="transmembrane region" description="Helical" evidence="8">
    <location>
        <begin position="75"/>
        <end position="98"/>
    </location>
</feature>
<accession>A0A4D6KCN4</accession>
<dbReference type="KEGG" id="halz:E5139_09585"/>
<dbReference type="RefSeq" id="WP_015762251.1">
    <property type="nucleotide sequence ID" value="NZ_CP039375.1"/>
</dbReference>
<evidence type="ECO:0000313" key="9">
    <source>
        <dbReference type="EMBL" id="QCD65870.1"/>
    </source>
</evidence>
<comment type="pathway">
    <text evidence="2">Carotenoid biosynthesis.</text>
</comment>
<keyword evidence="3 8" id="KW-0812">Transmembrane</keyword>
<protein>
    <submittedName>
        <fullName evidence="9">Lycopene cyclase domain-containing protein</fullName>
    </submittedName>
</protein>
<dbReference type="AlphaFoldDB" id="A0A4D6KCN4"/>